<gene>
    <name evidence="5" type="ORF">HGA05_09660</name>
</gene>
<dbReference type="Proteomes" id="UP000563898">
    <property type="component" value="Unassembled WGS sequence"/>
</dbReference>
<dbReference type="RefSeq" id="WP_138944152.1">
    <property type="nucleotide sequence ID" value="NZ_JAAXPC010000004.1"/>
</dbReference>
<dbReference type="Pfam" id="PF00278">
    <property type="entry name" value="Orn_DAP_Arg_deC"/>
    <property type="match status" value="1"/>
</dbReference>
<dbReference type="EMBL" id="JAAXPC010000004">
    <property type="protein sequence ID" value="NKY01837.1"/>
    <property type="molecule type" value="Genomic_DNA"/>
</dbReference>
<dbReference type="Pfam" id="PF02784">
    <property type="entry name" value="Orn_Arg_deC_N"/>
    <property type="match status" value="1"/>
</dbReference>
<comment type="cofactor">
    <cofactor evidence="1">
        <name>pyridoxal 5'-phosphate</name>
        <dbReference type="ChEBI" id="CHEBI:597326"/>
    </cofactor>
</comment>
<accession>A0A846WL21</accession>
<dbReference type="GO" id="GO:0008836">
    <property type="term" value="F:diaminopimelate decarboxylase activity"/>
    <property type="evidence" value="ECO:0007669"/>
    <property type="project" value="TreeGrafter"/>
</dbReference>
<feature type="domain" description="Orn/DAP/Arg decarboxylase 2 N-terminal" evidence="4">
    <location>
        <begin position="50"/>
        <end position="245"/>
    </location>
</feature>
<dbReference type="InterPro" id="IPR029066">
    <property type="entry name" value="PLP-binding_barrel"/>
</dbReference>
<evidence type="ECO:0000259" key="3">
    <source>
        <dbReference type="Pfam" id="PF00278"/>
    </source>
</evidence>
<organism evidence="5 6">
    <name type="scientific">Gordonia polyisoprenivorans</name>
    <dbReference type="NCBI Taxonomy" id="84595"/>
    <lineage>
        <taxon>Bacteria</taxon>
        <taxon>Bacillati</taxon>
        <taxon>Actinomycetota</taxon>
        <taxon>Actinomycetes</taxon>
        <taxon>Mycobacteriales</taxon>
        <taxon>Gordoniaceae</taxon>
        <taxon>Gordonia</taxon>
    </lineage>
</organism>
<dbReference type="GO" id="GO:0009089">
    <property type="term" value="P:lysine biosynthetic process via diaminopimelate"/>
    <property type="evidence" value="ECO:0007669"/>
    <property type="project" value="TreeGrafter"/>
</dbReference>
<dbReference type="PANTHER" id="PTHR43727:SF2">
    <property type="entry name" value="GROUP IV DECARBOXYLASE"/>
    <property type="match status" value="1"/>
</dbReference>
<protein>
    <submittedName>
        <fullName evidence="5">Y4yA family PLP-dependent enzyme</fullName>
    </submittedName>
</protein>
<evidence type="ECO:0000256" key="2">
    <source>
        <dbReference type="ARBA" id="ARBA00022898"/>
    </source>
</evidence>
<dbReference type="PANTHER" id="PTHR43727">
    <property type="entry name" value="DIAMINOPIMELATE DECARBOXYLASE"/>
    <property type="match status" value="1"/>
</dbReference>
<feature type="domain" description="Orn/DAP/Arg decarboxylase 2 C-terminal" evidence="3">
    <location>
        <begin position="322"/>
        <end position="422"/>
    </location>
</feature>
<dbReference type="InterPro" id="IPR022643">
    <property type="entry name" value="De-COase2_C"/>
</dbReference>
<dbReference type="SUPFAM" id="SSF51419">
    <property type="entry name" value="PLP-binding barrel"/>
    <property type="match status" value="1"/>
</dbReference>
<sequence>MSAAPMPARWHTWAEDLLLQPETLAQMARVVGDTFHVLDPATFADNLAAFSAAFDDCGVDGRIRYGYKANKARAFVRECASAASAARGRFGVDVASVEEFGAALTAGVRGEEIVVTGPAHGDEMLRLAARHDAVVAIDSLESVRRLCARPPAEDLGILLRLRPPGATTRFGLTDGQVRVALSELRDCKRIVLRGMSFHLSGYDIAPRAAMAHHAIDLCLAARDCGHRPEMISLGGGFAVDYLDRRHWDAYRAEEVAQWYFDGNAPASLYPYAPDVAGAEMLSAVLGTSRSQRAPGDHSGSVAQRVRDLSLRIMVEPGRALCDGAGFSVFTVRGIHHTPDGTAVVTVSGTSLSLSEQWFGSEFLPDPRLIDLDEDTAPHGHTTETMSAVVAGSTCLDGDLLSRRRIRFPRRAKVGDLLVYPNTAGYQMDSNESEFHQTPLPPKLVVRQRDTTTTWSIDR</sequence>
<evidence type="ECO:0000259" key="4">
    <source>
        <dbReference type="Pfam" id="PF02784"/>
    </source>
</evidence>
<dbReference type="InterPro" id="IPR009006">
    <property type="entry name" value="Ala_racemase/Decarboxylase_C"/>
</dbReference>
<dbReference type="Gene3D" id="2.40.37.10">
    <property type="entry name" value="Lyase, Ornithine Decarboxylase, Chain A, domain 1"/>
    <property type="match status" value="1"/>
</dbReference>
<name>A0A846WL21_9ACTN</name>
<evidence type="ECO:0000313" key="5">
    <source>
        <dbReference type="EMBL" id="NKY01837.1"/>
    </source>
</evidence>
<evidence type="ECO:0000256" key="1">
    <source>
        <dbReference type="ARBA" id="ARBA00001933"/>
    </source>
</evidence>
<reference evidence="5 6" key="1">
    <citation type="submission" date="2020-04" db="EMBL/GenBank/DDBJ databases">
        <title>MicrobeNet Type strains.</title>
        <authorList>
            <person name="Nicholson A.C."/>
        </authorList>
    </citation>
    <scope>NUCLEOTIDE SEQUENCE [LARGE SCALE GENOMIC DNA]</scope>
    <source>
        <strain evidence="5 6">ATCC BAA-14</strain>
    </source>
</reference>
<dbReference type="SUPFAM" id="SSF50621">
    <property type="entry name" value="Alanine racemase C-terminal domain-like"/>
    <property type="match status" value="1"/>
</dbReference>
<dbReference type="AlphaFoldDB" id="A0A846WL21"/>
<proteinExistence type="predicted"/>
<keyword evidence="2" id="KW-0663">Pyridoxal phosphate</keyword>
<dbReference type="InterPro" id="IPR022644">
    <property type="entry name" value="De-COase2_N"/>
</dbReference>
<comment type="caution">
    <text evidence="5">The sequence shown here is derived from an EMBL/GenBank/DDBJ whole genome shotgun (WGS) entry which is preliminary data.</text>
</comment>
<evidence type="ECO:0000313" key="6">
    <source>
        <dbReference type="Proteomes" id="UP000563898"/>
    </source>
</evidence>
<dbReference type="Gene3D" id="3.20.20.10">
    <property type="entry name" value="Alanine racemase"/>
    <property type="match status" value="1"/>
</dbReference>